<feature type="region of interest" description="Disordered" evidence="6">
    <location>
        <begin position="374"/>
        <end position="438"/>
    </location>
</feature>
<feature type="compositionally biased region" description="Basic and acidic residues" evidence="6">
    <location>
        <begin position="784"/>
        <end position="794"/>
    </location>
</feature>
<feature type="compositionally biased region" description="Polar residues" evidence="6">
    <location>
        <begin position="374"/>
        <end position="396"/>
    </location>
</feature>
<protein>
    <recommendedName>
        <fullName evidence="9">BZIP domain-containing protein</fullName>
    </recommendedName>
</protein>
<accession>A0ABQ9EFQ4</accession>
<proteinExistence type="predicted"/>
<keyword evidence="1" id="KW-0805">Transcription regulation</keyword>
<keyword evidence="8" id="KW-1185">Reference proteome</keyword>
<evidence type="ECO:0000313" key="8">
    <source>
        <dbReference type="Proteomes" id="UP001217089"/>
    </source>
</evidence>
<feature type="compositionally biased region" description="Polar residues" evidence="6">
    <location>
        <begin position="721"/>
        <end position="731"/>
    </location>
</feature>
<keyword evidence="4" id="KW-0539">Nucleus</keyword>
<dbReference type="PANTHER" id="PTHR45996:SF3">
    <property type="entry name" value="CREB-H TRANSCRIPTION FACTOR HOMOLOG LET-607"/>
    <property type="match status" value="1"/>
</dbReference>
<feature type="compositionally biased region" description="Basic and acidic residues" evidence="6">
    <location>
        <begin position="747"/>
        <end position="765"/>
    </location>
</feature>
<dbReference type="Proteomes" id="UP001217089">
    <property type="component" value="Unassembled WGS sequence"/>
</dbReference>
<feature type="region of interest" description="Disordered" evidence="6">
    <location>
        <begin position="83"/>
        <end position="147"/>
    </location>
</feature>
<keyword evidence="3" id="KW-0804">Transcription</keyword>
<evidence type="ECO:0008006" key="9">
    <source>
        <dbReference type="Google" id="ProtNLM"/>
    </source>
</evidence>
<evidence type="ECO:0000256" key="6">
    <source>
        <dbReference type="SAM" id="MobiDB-lite"/>
    </source>
</evidence>
<dbReference type="EMBL" id="JARBDR010000903">
    <property type="protein sequence ID" value="KAJ8304132.1"/>
    <property type="molecule type" value="Genomic_DNA"/>
</dbReference>
<keyword evidence="5" id="KW-0175">Coiled coil</keyword>
<evidence type="ECO:0000256" key="3">
    <source>
        <dbReference type="ARBA" id="ARBA00023163"/>
    </source>
</evidence>
<sequence>MAVEVDPNILDLLFDQNEGLLKEEIPEVQTIDFSDLGLFNGELLLDNVLNTTDISLDDISDLKNKQIQTSDAKDVHFDHDYFTQRSPTHSDSGVSLESSTYSPTAVNEDHSASSPGYLSDSPRSHSNYSTEFMDNQSNLSPIGSDQMDSNALNLEDLDMKDIDLSEIDTSQLEQVDFLENYTSGITNNNDISINFPELKLTDEEIELLAREGVTLPTNMPLTKDEERVLKAVRRKIRNKGYVEGLEKRVKICTEENTQLKKKMGDLEKQNVSLLHKGDSSMDLDDDPYGLTVKPGPPWEHPPKTPAVAVPANIHVDTITEEDLYSDLGLFNGELLLDNVLNTTDISLDDISDLKNKQIQTSDAKDVHFDHDYFTQRSPTHSDSGVSLESSTYSPTAVNEDHSASSPGYLSDSPRSQSNYSTEFMDNQSNLSPIGSDQMDSNALNLEDLDMKDIDLSEIDTSQLEQVDFLENYTSGITNNNDISINVVPDSLPFTMKDINPTTSDSSKFPELKLTDEEIELLAREGVTLPTNMPLTKDEERVLKAVRRKIRNKKRVKICTEENTQLKKKMGDLEKQNILARKIYFIFFMQIKKINVALSLLSQLKKLQALIVSKTKPAQASTCIMVLLLSFAFLVVPNFNPFRPDSLSDVKNIPIPGKSRSLLHKGDSSMDLDDDPYGLTVKPGPPWEHPPKTPAVAVPANIHVDTITEENLYVHKSDDKSSNVSETVVMDTQSKDQSQKVIDQSDSDSQKLSDQSDSKELDDKSSLEVIYSSQHGEEEEEEEDMSYKTEKRQDL</sequence>
<feature type="coiled-coil region" evidence="5">
    <location>
        <begin position="242"/>
        <end position="276"/>
    </location>
</feature>
<feature type="region of interest" description="Disordered" evidence="6">
    <location>
        <begin position="712"/>
        <end position="794"/>
    </location>
</feature>
<feature type="compositionally biased region" description="Polar residues" evidence="6">
    <location>
        <begin position="124"/>
        <end position="147"/>
    </location>
</feature>
<comment type="caution">
    <text evidence="7">The sequence shown here is derived from an EMBL/GenBank/DDBJ whole genome shotgun (WGS) entry which is preliminary data.</text>
</comment>
<organism evidence="7 8">
    <name type="scientific">Tegillarca granosa</name>
    <name type="common">Malaysian cockle</name>
    <name type="synonym">Anadara granosa</name>
    <dbReference type="NCBI Taxonomy" id="220873"/>
    <lineage>
        <taxon>Eukaryota</taxon>
        <taxon>Metazoa</taxon>
        <taxon>Spiralia</taxon>
        <taxon>Lophotrochozoa</taxon>
        <taxon>Mollusca</taxon>
        <taxon>Bivalvia</taxon>
        <taxon>Autobranchia</taxon>
        <taxon>Pteriomorphia</taxon>
        <taxon>Arcoida</taxon>
        <taxon>Arcoidea</taxon>
        <taxon>Arcidae</taxon>
        <taxon>Tegillarca</taxon>
    </lineage>
</organism>
<name>A0ABQ9EFQ4_TEGGR</name>
<keyword evidence="2" id="KW-0238">DNA-binding</keyword>
<evidence type="ECO:0000256" key="5">
    <source>
        <dbReference type="SAM" id="Coils"/>
    </source>
</evidence>
<evidence type="ECO:0000256" key="4">
    <source>
        <dbReference type="ARBA" id="ARBA00023242"/>
    </source>
</evidence>
<evidence type="ECO:0000256" key="1">
    <source>
        <dbReference type="ARBA" id="ARBA00023015"/>
    </source>
</evidence>
<feature type="compositionally biased region" description="Polar residues" evidence="6">
    <location>
        <begin position="83"/>
        <end position="105"/>
    </location>
</feature>
<evidence type="ECO:0000313" key="7">
    <source>
        <dbReference type="EMBL" id="KAJ8304132.1"/>
    </source>
</evidence>
<dbReference type="InterPro" id="IPR051381">
    <property type="entry name" value="CREB_ATF_subfamily"/>
</dbReference>
<dbReference type="PANTHER" id="PTHR45996">
    <property type="entry name" value="AGAP001464-PB"/>
    <property type="match status" value="1"/>
</dbReference>
<reference evidence="7 8" key="1">
    <citation type="submission" date="2022-12" db="EMBL/GenBank/DDBJ databases">
        <title>Chromosome-level genome of Tegillarca granosa.</title>
        <authorList>
            <person name="Kim J."/>
        </authorList>
    </citation>
    <scope>NUCLEOTIDE SEQUENCE [LARGE SCALE GENOMIC DNA]</scope>
    <source>
        <strain evidence="7">Teg-2019</strain>
        <tissue evidence="7">Adductor muscle</tissue>
    </source>
</reference>
<evidence type="ECO:0000256" key="2">
    <source>
        <dbReference type="ARBA" id="ARBA00023125"/>
    </source>
</evidence>
<gene>
    <name evidence="7" type="ORF">KUTeg_017715</name>
</gene>
<feature type="compositionally biased region" description="Polar residues" evidence="6">
    <location>
        <begin position="403"/>
        <end position="438"/>
    </location>
</feature>